<keyword evidence="3" id="KW-0813">Transport</keyword>
<dbReference type="RefSeq" id="WP_171835316.1">
    <property type="nucleotide sequence ID" value="NZ_CP053708.1"/>
</dbReference>
<evidence type="ECO:0000256" key="9">
    <source>
        <dbReference type="ARBA" id="ARBA00025439"/>
    </source>
</evidence>
<protein>
    <recommendedName>
        <fullName evidence="10">Autoinducer 2 import system permease protein LsrD</fullName>
    </recommendedName>
</protein>
<organism evidence="12 13">
    <name type="scientific">Lichenicola cladoniae</name>
    <dbReference type="NCBI Taxonomy" id="1484109"/>
    <lineage>
        <taxon>Bacteria</taxon>
        <taxon>Pseudomonadati</taxon>
        <taxon>Pseudomonadota</taxon>
        <taxon>Alphaproteobacteria</taxon>
        <taxon>Acetobacterales</taxon>
        <taxon>Acetobacteraceae</taxon>
        <taxon>Lichenicola</taxon>
    </lineage>
</organism>
<dbReference type="KEGG" id="lck:HN018_18165"/>
<evidence type="ECO:0000256" key="3">
    <source>
        <dbReference type="ARBA" id="ARBA00022448"/>
    </source>
</evidence>
<feature type="transmembrane region" description="Helical" evidence="11">
    <location>
        <begin position="175"/>
        <end position="197"/>
    </location>
</feature>
<evidence type="ECO:0000256" key="5">
    <source>
        <dbReference type="ARBA" id="ARBA00022519"/>
    </source>
</evidence>
<dbReference type="PANTHER" id="PTHR32196">
    <property type="entry name" value="ABC TRANSPORTER PERMEASE PROTEIN YPHD-RELATED-RELATED"/>
    <property type="match status" value="1"/>
</dbReference>
<feature type="transmembrane region" description="Helical" evidence="11">
    <location>
        <begin position="137"/>
        <end position="155"/>
    </location>
</feature>
<evidence type="ECO:0000256" key="2">
    <source>
        <dbReference type="ARBA" id="ARBA00011262"/>
    </source>
</evidence>
<keyword evidence="13" id="KW-1185">Reference proteome</keyword>
<keyword evidence="6 11" id="KW-0812">Transmembrane</keyword>
<dbReference type="GO" id="GO:0022857">
    <property type="term" value="F:transmembrane transporter activity"/>
    <property type="evidence" value="ECO:0007669"/>
    <property type="project" value="InterPro"/>
</dbReference>
<dbReference type="Proteomes" id="UP000500767">
    <property type="component" value="Chromosome"/>
</dbReference>
<reference evidence="12 13" key="1">
    <citation type="journal article" date="2014" name="World J. Microbiol. Biotechnol.">
        <title>Biodiversity and physiological characteristics of Antarctic and Arctic lichens-associated bacteria.</title>
        <authorList>
            <person name="Lee Y.M."/>
            <person name="Kim E.H."/>
            <person name="Lee H.K."/>
            <person name="Hong S.G."/>
        </authorList>
    </citation>
    <scope>NUCLEOTIDE SEQUENCE [LARGE SCALE GENOMIC DNA]</scope>
    <source>
        <strain evidence="12 13">PAMC 26569</strain>
    </source>
</reference>
<comment type="subcellular location">
    <subcellularLocation>
        <location evidence="1">Cell membrane</location>
        <topology evidence="1">Multi-pass membrane protein</topology>
    </subcellularLocation>
</comment>
<dbReference type="PANTHER" id="PTHR32196:SF71">
    <property type="entry name" value="AUTOINDUCER 2 IMPORT SYSTEM PERMEASE PROTEIN LSRD"/>
    <property type="match status" value="1"/>
</dbReference>
<keyword evidence="8 11" id="KW-0472">Membrane</keyword>
<keyword evidence="7 11" id="KW-1133">Transmembrane helix</keyword>
<keyword evidence="5" id="KW-0997">Cell inner membrane</keyword>
<dbReference type="CDD" id="cd06579">
    <property type="entry name" value="TM_PBP1_transp_AraH_like"/>
    <property type="match status" value="1"/>
</dbReference>
<accession>A0A6M8HTK5</accession>
<feature type="transmembrane region" description="Helical" evidence="11">
    <location>
        <begin position="307"/>
        <end position="327"/>
    </location>
</feature>
<evidence type="ECO:0000256" key="7">
    <source>
        <dbReference type="ARBA" id="ARBA00022989"/>
    </source>
</evidence>
<evidence type="ECO:0000256" key="8">
    <source>
        <dbReference type="ARBA" id="ARBA00023136"/>
    </source>
</evidence>
<feature type="transmembrane region" description="Helical" evidence="11">
    <location>
        <begin position="107"/>
        <end position="130"/>
    </location>
</feature>
<dbReference type="GO" id="GO:0005886">
    <property type="term" value="C:plasma membrane"/>
    <property type="evidence" value="ECO:0007669"/>
    <property type="project" value="UniProtKB-SubCell"/>
</dbReference>
<sequence length="337" mass="34386">MKTGDLAIQGAATRTGGIFLHARKLFRWETLLLAAILIDFAINTVMSPYFLSLWTISDVAVSVTEKAIVALAMAFVIIAGEIDISVGGTIALCSVVMGLVARAGLPLPLVVLSALAAGLACGCLNGLLIARLKVPSIVATIGTMTLFRGIAYAVMGDGVLKTYPAGFSWFGQGYVVGPISIELVLFVGLGVVAGAVLHYTPLGRRIIAIGSNPVASRMSGIAVDRVRFGLFVLVGVAAGLASVLLTSRLGSTRPSIGQGWELDIITIVILGGVSIDGGVGTIAGVALAALLMGLVNFGLGLLNVPGIVVSVVTGAMLIVVVAVPAALKRFGLAGGRR</sequence>
<keyword evidence="4" id="KW-1003">Cell membrane</keyword>
<gene>
    <name evidence="12" type="ORF">HN018_18165</name>
</gene>
<evidence type="ECO:0000256" key="4">
    <source>
        <dbReference type="ARBA" id="ARBA00022475"/>
    </source>
</evidence>
<evidence type="ECO:0000313" key="13">
    <source>
        <dbReference type="Proteomes" id="UP000500767"/>
    </source>
</evidence>
<proteinExistence type="predicted"/>
<comment type="function">
    <text evidence="9">Part of the ABC transporter complex LsrABCD involved in autoinducer 2 (AI-2) import. Probably responsible for the translocation of the substrate across the membrane.</text>
</comment>
<evidence type="ECO:0000256" key="11">
    <source>
        <dbReference type="SAM" id="Phobius"/>
    </source>
</evidence>
<evidence type="ECO:0000313" key="12">
    <source>
        <dbReference type="EMBL" id="QKE91698.1"/>
    </source>
</evidence>
<dbReference type="EMBL" id="CP053708">
    <property type="protein sequence ID" value="QKE91698.1"/>
    <property type="molecule type" value="Genomic_DNA"/>
</dbReference>
<dbReference type="AlphaFoldDB" id="A0A6M8HTK5"/>
<name>A0A6M8HTK5_9PROT</name>
<feature type="transmembrane region" description="Helical" evidence="11">
    <location>
        <begin position="68"/>
        <end position="101"/>
    </location>
</feature>
<feature type="transmembrane region" description="Helical" evidence="11">
    <location>
        <begin position="226"/>
        <end position="245"/>
    </location>
</feature>
<evidence type="ECO:0000256" key="6">
    <source>
        <dbReference type="ARBA" id="ARBA00022692"/>
    </source>
</evidence>
<feature type="transmembrane region" description="Helical" evidence="11">
    <location>
        <begin position="31"/>
        <end position="56"/>
    </location>
</feature>
<evidence type="ECO:0000256" key="10">
    <source>
        <dbReference type="ARBA" id="ARBA00039381"/>
    </source>
</evidence>
<comment type="subunit">
    <text evidence="2">The complex is composed of two ATP-binding proteins (LsrA), two transmembrane proteins (LsrC and LsrD) and a solute-binding protein (LsrB).</text>
</comment>
<evidence type="ECO:0000256" key="1">
    <source>
        <dbReference type="ARBA" id="ARBA00004651"/>
    </source>
</evidence>
<dbReference type="Pfam" id="PF02653">
    <property type="entry name" value="BPD_transp_2"/>
    <property type="match status" value="1"/>
</dbReference>
<dbReference type="InterPro" id="IPR001851">
    <property type="entry name" value="ABC_transp_permease"/>
</dbReference>